<comment type="similarity">
    <text evidence="7">Belongs to the binding-protein-dependent transport system permease family.</text>
</comment>
<keyword evidence="3" id="KW-1003">Cell membrane</keyword>
<dbReference type="SUPFAM" id="SSF161098">
    <property type="entry name" value="MetI-like"/>
    <property type="match status" value="1"/>
</dbReference>
<name>A0A191WL65_9MICO</name>
<dbReference type="AlphaFoldDB" id="A0A191WL65"/>
<dbReference type="Proteomes" id="UP000078437">
    <property type="component" value="Chromosome"/>
</dbReference>
<dbReference type="InterPro" id="IPR035906">
    <property type="entry name" value="MetI-like_sf"/>
</dbReference>
<accession>A0A191WL65</accession>
<evidence type="ECO:0000313" key="9">
    <source>
        <dbReference type="EMBL" id="ANJ28972.1"/>
    </source>
</evidence>
<evidence type="ECO:0000256" key="2">
    <source>
        <dbReference type="ARBA" id="ARBA00022448"/>
    </source>
</evidence>
<reference evidence="10" key="2">
    <citation type="submission" date="2016-01" db="EMBL/GenBank/DDBJ databases">
        <title>Complete genome sequence of Agromyces aureus AR33T and comparison with related organisms.</title>
        <authorList>
            <person name="Corretto E."/>
            <person name="Antonielli L."/>
            <person name="Sessitsch A."/>
            <person name="Brader G."/>
        </authorList>
    </citation>
    <scope>NUCLEOTIDE SEQUENCE [LARGE SCALE GENOMIC DNA]</scope>
    <source>
        <strain evidence="10">AR33</strain>
    </source>
</reference>
<evidence type="ECO:0000256" key="7">
    <source>
        <dbReference type="RuleBase" id="RU363032"/>
    </source>
</evidence>
<evidence type="ECO:0000256" key="4">
    <source>
        <dbReference type="ARBA" id="ARBA00022692"/>
    </source>
</evidence>
<comment type="subcellular location">
    <subcellularLocation>
        <location evidence="1 7">Cell membrane</location>
        <topology evidence="1 7">Multi-pass membrane protein</topology>
    </subcellularLocation>
</comment>
<dbReference type="PROSITE" id="PS50928">
    <property type="entry name" value="ABC_TM1"/>
    <property type="match status" value="1"/>
</dbReference>
<feature type="transmembrane region" description="Helical" evidence="7">
    <location>
        <begin position="221"/>
        <end position="241"/>
    </location>
</feature>
<keyword evidence="6 7" id="KW-0472">Membrane</keyword>
<keyword evidence="5 7" id="KW-1133">Transmembrane helix</keyword>
<dbReference type="Gene3D" id="1.10.3720.10">
    <property type="entry name" value="MetI-like"/>
    <property type="match status" value="1"/>
</dbReference>
<dbReference type="PANTHER" id="PTHR43744">
    <property type="entry name" value="ABC TRANSPORTER PERMEASE PROTEIN MG189-RELATED-RELATED"/>
    <property type="match status" value="1"/>
</dbReference>
<feature type="domain" description="ABC transmembrane type-1" evidence="8">
    <location>
        <begin position="51"/>
        <end position="242"/>
    </location>
</feature>
<reference evidence="9 10" key="1">
    <citation type="journal article" date="2016" name="Int. J. Syst. Evol. Microbiol.">
        <title>Agromyces aureus sp. nov., isolated from the rhizosphere of Salix caprea L. grown in a heavy-metal-contaminated soil.</title>
        <authorList>
            <person name="Corretto E."/>
            <person name="Antonielli L."/>
            <person name="Sessitsch A."/>
            <person name="Compant S."/>
            <person name="Gorfer M."/>
            <person name="Kuffner M."/>
            <person name="Brader G."/>
        </authorList>
    </citation>
    <scope>NUCLEOTIDE SEQUENCE [LARGE SCALE GENOMIC DNA]</scope>
    <source>
        <strain evidence="9 10">AR33</strain>
    </source>
</reference>
<feature type="transmembrane region" description="Helical" evidence="7">
    <location>
        <begin position="55"/>
        <end position="76"/>
    </location>
</feature>
<feature type="transmembrane region" description="Helical" evidence="7">
    <location>
        <begin position="88"/>
        <end position="110"/>
    </location>
</feature>
<dbReference type="STRING" id="453304.ATC03_14780"/>
<evidence type="ECO:0000256" key="6">
    <source>
        <dbReference type="ARBA" id="ARBA00023136"/>
    </source>
</evidence>
<dbReference type="OrthoDB" id="2063054at2"/>
<keyword evidence="10" id="KW-1185">Reference proteome</keyword>
<dbReference type="InterPro" id="IPR000515">
    <property type="entry name" value="MetI-like"/>
</dbReference>
<dbReference type="PANTHER" id="PTHR43744:SF12">
    <property type="entry name" value="ABC TRANSPORTER PERMEASE PROTEIN MG189-RELATED"/>
    <property type="match status" value="1"/>
</dbReference>
<dbReference type="GO" id="GO:0005886">
    <property type="term" value="C:plasma membrane"/>
    <property type="evidence" value="ECO:0007669"/>
    <property type="project" value="UniProtKB-SubCell"/>
</dbReference>
<dbReference type="EMBL" id="CP013979">
    <property type="protein sequence ID" value="ANJ28972.1"/>
    <property type="molecule type" value="Genomic_DNA"/>
</dbReference>
<feature type="transmembrane region" description="Helical" evidence="7">
    <location>
        <begin position="122"/>
        <end position="141"/>
    </location>
</feature>
<dbReference type="GO" id="GO:0055085">
    <property type="term" value="P:transmembrane transport"/>
    <property type="evidence" value="ECO:0007669"/>
    <property type="project" value="InterPro"/>
</dbReference>
<keyword evidence="2 7" id="KW-0813">Transport</keyword>
<keyword evidence="4 7" id="KW-0812">Transmembrane</keyword>
<evidence type="ECO:0000259" key="8">
    <source>
        <dbReference type="PROSITE" id="PS50928"/>
    </source>
</evidence>
<feature type="transmembrane region" description="Helical" evidence="7">
    <location>
        <begin position="162"/>
        <end position="187"/>
    </location>
</feature>
<dbReference type="CDD" id="cd06261">
    <property type="entry name" value="TM_PBP2"/>
    <property type="match status" value="1"/>
</dbReference>
<evidence type="ECO:0000256" key="3">
    <source>
        <dbReference type="ARBA" id="ARBA00022475"/>
    </source>
</evidence>
<sequence length="257" mass="28005">MFGIPFIWIVLTALATPQQLNDGVSGLLDLSSPVWSNFIDAVTKVDYLSYGANSLFLSIMTAVLTTFSSATVGFAFARLRAPGKNALFLLVVSTMMIPAMATLIPTYVLFARLGLVGTYWPWVLWGLAGAPFFIFLFRQFFSAVPRELEDAAIMDGAGWIRSYFLVFLPLARPALLTVFLLSFTGAWGDYLAPALLLNMDNTTLAVATTSMYADPRGNPLVPLQSAGAIIYMLPVIIVFLFGQRYFMSSAMGSSVKG</sequence>
<protein>
    <submittedName>
        <fullName evidence="9">ABC transporter permease</fullName>
    </submittedName>
</protein>
<evidence type="ECO:0000256" key="5">
    <source>
        <dbReference type="ARBA" id="ARBA00022989"/>
    </source>
</evidence>
<proteinExistence type="inferred from homology"/>
<gene>
    <name evidence="9" type="ORF">ATC03_14780</name>
</gene>
<organism evidence="9 10">
    <name type="scientific">Agromyces aureus</name>
    <dbReference type="NCBI Taxonomy" id="453304"/>
    <lineage>
        <taxon>Bacteria</taxon>
        <taxon>Bacillati</taxon>
        <taxon>Actinomycetota</taxon>
        <taxon>Actinomycetes</taxon>
        <taxon>Micrococcales</taxon>
        <taxon>Microbacteriaceae</taxon>
        <taxon>Agromyces</taxon>
    </lineage>
</organism>
<evidence type="ECO:0000313" key="10">
    <source>
        <dbReference type="Proteomes" id="UP000078437"/>
    </source>
</evidence>
<dbReference type="KEGG" id="agy:ATC03_14780"/>
<evidence type="ECO:0000256" key="1">
    <source>
        <dbReference type="ARBA" id="ARBA00004651"/>
    </source>
</evidence>
<dbReference type="Pfam" id="PF00528">
    <property type="entry name" value="BPD_transp_1"/>
    <property type="match status" value="1"/>
</dbReference>